<dbReference type="PROSITE" id="PS51318">
    <property type="entry name" value="TAT"/>
    <property type="match status" value="1"/>
</dbReference>
<dbReference type="Proteomes" id="UP000315017">
    <property type="component" value="Chromosome"/>
</dbReference>
<dbReference type="InterPro" id="IPR006311">
    <property type="entry name" value="TAT_signal"/>
</dbReference>
<proteinExistence type="predicted"/>
<name>A0A517Y4C8_9BACT</name>
<protein>
    <recommendedName>
        <fullName evidence="3">DUF1552 domain-containing protein</fullName>
    </recommendedName>
</protein>
<dbReference type="EMBL" id="CP036274">
    <property type="protein sequence ID" value="QDU25030.1"/>
    <property type="molecule type" value="Genomic_DNA"/>
</dbReference>
<evidence type="ECO:0000313" key="2">
    <source>
        <dbReference type="Proteomes" id="UP000315017"/>
    </source>
</evidence>
<dbReference type="OrthoDB" id="9817903at2"/>
<gene>
    <name evidence="1" type="ORF">ETAA8_00910</name>
</gene>
<sequence length="474" mass="51399">MTINRRTLLQQFSVGAGGMLLTPFLQKLEAQERGTYRTPKRVVFVLFGNGFPEFGSVPTGVSLEVQETQQIPLDQHELPFDIEPFKPYKDRLAILHGLRGGRVMPYHGGGFGALSGLFNGAGTERFTKVAGESIDAAIARKLPGIFPILNLGIDPGSASTQAHYCSSAWGPGRPIASQCRPELAYQSLFGSIGATKNDFASRRNLLDLMSGDIKKLEANLTGIEREQLDHHIAALEALSKRESNLSNKFEAGTLAESAPQLPSPFPVTWKDTVTAQFDIAASALAVGLTNVVTITSELCAIRGKYSGISDVTTHQLGHDDPDKELNLQGFKVLALTRRHMAERTAALLEKLKSTPEDSGTMLDNTLVVFMSDSAETQHSAANNWPFVLLGNLGGRIRTNQLVLYPMREHRLGDQRPGEVMKGFGGKGLSSNPTINTLYNTLLHAVGDPRPHFNLIGADRENPALAGPLKELLVA</sequence>
<organism evidence="1 2">
    <name type="scientific">Anatilimnocola aggregata</name>
    <dbReference type="NCBI Taxonomy" id="2528021"/>
    <lineage>
        <taxon>Bacteria</taxon>
        <taxon>Pseudomonadati</taxon>
        <taxon>Planctomycetota</taxon>
        <taxon>Planctomycetia</taxon>
        <taxon>Pirellulales</taxon>
        <taxon>Pirellulaceae</taxon>
        <taxon>Anatilimnocola</taxon>
    </lineage>
</organism>
<dbReference type="AlphaFoldDB" id="A0A517Y4C8"/>
<reference evidence="1 2" key="1">
    <citation type="submission" date="2019-02" db="EMBL/GenBank/DDBJ databases">
        <title>Deep-cultivation of Planctomycetes and their phenomic and genomic characterization uncovers novel biology.</title>
        <authorList>
            <person name="Wiegand S."/>
            <person name="Jogler M."/>
            <person name="Boedeker C."/>
            <person name="Pinto D."/>
            <person name="Vollmers J."/>
            <person name="Rivas-Marin E."/>
            <person name="Kohn T."/>
            <person name="Peeters S.H."/>
            <person name="Heuer A."/>
            <person name="Rast P."/>
            <person name="Oberbeckmann S."/>
            <person name="Bunk B."/>
            <person name="Jeske O."/>
            <person name="Meyerdierks A."/>
            <person name="Storesund J.E."/>
            <person name="Kallscheuer N."/>
            <person name="Luecker S."/>
            <person name="Lage O.M."/>
            <person name="Pohl T."/>
            <person name="Merkel B.J."/>
            <person name="Hornburger P."/>
            <person name="Mueller R.-W."/>
            <person name="Bruemmer F."/>
            <person name="Labrenz M."/>
            <person name="Spormann A.M."/>
            <person name="Op den Camp H."/>
            <person name="Overmann J."/>
            <person name="Amann R."/>
            <person name="Jetten M.S.M."/>
            <person name="Mascher T."/>
            <person name="Medema M.H."/>
            <person name="Devos D.P."/>
            <person name="Kaster A.-K."/>
            <person name="Ovreas L."/>
            <person name="Rohde M."/>
            <person name="Galperin M.Y."/>
            <person name="Jogler C."/>
        </authorList>
    </citation>
    <scope>NUCLEOTIDE SEQUENCE [LARGE SCALE GENOMIC DNA]</scope>
    <source>
        <strain evidence="1 2">ETA_A8</strain>
    </source>
</reference>
<evidence type="ECO:0000313" key="1">
    <source>
        <dbReference type="EMBL" id="QDU25030.1"/>
    </source>
</evidence>
<dbReference type="Pfam" id="PF07586">
    <property type="entry name" value="HXXSHH"/>
    <property type="match status" value="1"/>
</dbReference>
<dbReference type="KEGG" id="aagg:ETAA8_00910"/>
<accession>A0A517Y4C8</accession>
<keyword evidence="2" id="KW-1185">Reference proteome</keyword>
<evidence type="ECO:0008006" key="3">
    <source>
        <dbReference type="Google" id="ProtNLM"/>
    </source>
</evidence>
<dbReference type="InterPro" id="IPR011447">
    <property type="entry name" value="DUF1552"/>
</dbReference>